<keyword evidence="6" id="KW-0268">Exocytosis</keyword>
<keyword evidence="10" id="KW-0677">Repeat</keyword>
<evidence type="ECO:0000256" key="26">
    <source>
        <dbReference type="ARBA" id="ARBA00080491"/>
    </source>
</evidence>
<evidence type="ECO:0000256" key="13">
    <source>
        <dbReference type="ARBA" id="ARBA00022989"/>
    </source>
</evidence>
<dbReference type="GO" id="GO:0030670">
    <property type="term" value="C:phagocytic vesicle membrane"/>
    <property type="evidence" value="ECO:0007669"/>
    <property type="project" value="UniProtKB-SubCell"/>
</dbReference>
<dbReference type="InterPro" id="IPR035892">
    <property type="entry name" value="C2_domain_sf"/>
</dbReference>
<dbReference type="Ensembl" id="ENSORLT00020018759.1">
    <property type="protein sequence ID" value="ENSORLP00020028969.1"/>
    <property type="gene ID" value="ENSORLG00020012739.1"/>
</dbReference>
<name>A0A3P9M829_ORYLA</name>
<evidence type="ECO:0000256" key="10">
    <source>
        <dbReference type="ARBA" id="ARBA00022737"/>
    </source>
</evidence>
<feature type="compositionally biased region" description="Polar residues" evidence="27">
    <location>
        <begin position="296"/>
        <end position="308"/>
    </location>
</feature>
<dbReference type="SMART" id="SM00239">
    <property type="entry name" value="C2"/>
    <property type="match status" value="2"/>
</dbReference>
<proteinExistence type="inferred from homology"/>
<evidence type="ECO:0000256" key="7">
    <source>
        <dbReference type="ARBA" id="ARBA00022553"/>
    </source>
</evidence>
<dbReference type="InterPro" id="IPR037732">
    <property type="entry name" value="C2A_Synaptotagmin-7"/>
</dbReference>
<dbReference type="FunFam" id="2.60.40.150:FF:000028">
    <property type="entry name" value="Synaptotagmin 7"/>
    <property type="match status" value="1"/>
</dbReference>
<reference evidence="30 31" key="2">
    <citation type="submission" date="2017-04" db="EMBL/GenBank/DDBJ databases">
        <title>CpG methylation of centromeres and impact of large insertions on vertebrate speciation.</title>
        <authorList>
            <person name="Ichikawa K."/>
            <person name="Yoshimura J."/>
            <person name="Morishita S."/>
        </authorList>
    </citation>
    <scope>NUCLEOTIDE SEQUENCE</scope>
    <source>
        <strain evidence="30 31">HNI</strain>
    </source>
</reference>
<dbReference type="GO" id="GO:0005544">
    <property type="term" value="F:calcium-dependent phospholipid binding"/>
    <property type="evidence" value="ECO:0007669"/>
    <property type="project" value="InterPro"/>
</dbReference>
<comment type="similarity">
    <text evidence="4">Belongs to the synaptotagmin family.</text>
</comment>
<evidence type="ECO:0000256" key="22">
    <source>
        <dbReference type="ARBA" id="ARBA00046300"/>
    </source>
</evidence>
<dbReference type="GO" id="GO:0005765">
    <property type="term" value="C:lysosomal membrane"/>
    <property type="evidence" value="ECO:0007669"/>
    <property type="project" value="UniProtKB-SubCell"/>
</dbReference>
<dbReference type="GO" id="GO:0051050">
    <property type="term" value="P:positive regulation of transport"/>
    <property type="evidence" value="ECO:0007669"/>
    <property type="project" value="UniProtKB-ARBA"/>
</dbReference>
<evidence type="ECO:0000259" key="29">
    <source>
        <dbReference type="PROSITE" id="PS50004"/>
    </source>
</evidence>
<evidence type="ECO:0000256" key="9">
    <source>
        <dbReference type="ARBA" id="ARBA00022723"/>
    </source>
</evidence>
<dbReference type="GO" id="GO:0005778">
    <property type="term" value="C:peroxisomal membrane"/>
    <property type="evidence" value="ECO:0007669"/>
    <property type="project" value="UniProtKB-SubCell"/>
</dbReference>
<dbReference type="PRINTS" id="PR00360">
    <property type="entry name" value="C2DOMAIN"/>
</dbReference>
<comment type="subcellular location">
    <subcellularLocation>
        <location evidence="23">Cytoplasmic vesicle</location>
        <location evidence="23">Phagosome membrane</location>
        <topology evidence="23">Single-pass membrane protein</topology>
    </subcellularLocation>
    <subcellularLocation>
        <location evidence="1">Cytoplasmic vesicle</location>
        <location evidence="1">Secretory vesicle</location>
        <location evidence="1">Synaptic vesicle membrane</location>
        <topology evidence="1">Single-pass membrane protein</topology>
    </subcellularLocation>
    <subcellularLocation>
        <location evidence="2">Lysosome membrane</location>
        <topology evidence="2">Single-pass membrane protein</topology>
    </subcellularLocation>
    <subcellularLocation>
        <location evidence="3">Peroxisome membrane</location>
        <topology evidence="3">Single-pass membrane protein</topology>
    </subcellularLocation>
    <subcellularLocation>
        <location evidence="22">Presynaptic cell membrane</location>
        <topology evidence="22">Single-pass membrane protein</topology>
    </subcellularLocation>
</comment>
<dbReference type="PANTHER" id="PTHR10024">
    <property type="entry name" value="SYNAPTOTAGMIN"/>
    <property type="match status" value="1"/>
</dbReference>
<feature type="region of interest" description="Disordered" evidence="27">
    <location>
        <begin position="148"/>
        <end position="216"/>
    </location>
</feature>
<evidence type="ECO:0000256" key="15">
    <source>
        <dbReference type="ARBA" id="ARBA00023136"/>
    </source>
</evidence>
<dbReference type="GO" id="GO:0001778">
    <property type="term" value="P:plasma membrane repair"/>
    <property type="evidence" value="ECO:0007669"/>
    <property type="project" value="UniProtKB-ARBA"/>
</dbReference>
<evidence type="ECO:0000256" key="11">
    <source>
        <dbReference type="ARBA" id="ARBA00022837"/>
    </source>
</evidence>
<feature type="transmembrane region" description="Helical" evidence="28">
    <location>
        <begin position="20"/>
        <end position="42"/>
    </location>
</feature>
<evidence type="ECO:0000256" key="18">
    <source>
        <dbReference type="ARBA" id="ARBA00023228"/>
    </source>
</evidence>
<evidence type="ECO:0000256" key="14">
    <source>
        <dbReference type="ARBA" id="ARBA00023018"/>
    </source>
</evidence>
<dbReference type="InterPro" id="IPR000008">
    <property type="entry name" value="C2_dom"/>
</dbReference>
<protein>
    <recommendedName>
        <fullName evidence="25">Synaptotagmin-7</fullName>
    </recommendedName>
    <alternativeName>
        <fullName evidence="26">Synaptotagmin VII</fullName>
    </alternativeName>
</protein>
<dbReference type="Pfam" id="PF00168">
    <property type="entry name" value="C2"/>
    <property type="match status" value="2"/>
</dbReference>
<keyword evidence="14" id="KW-0770">Synapse</keyword>
<comment type="subunit">
    <text evidence="24">Homodimer. Can also form heterodimers with SYT6, SYT9 and SYT10. Interacts with calmodulin (CALM1, CALM2 or CALM3). Interacts with CD63; required for localization to lysosomes. Interacts with APP.</text>
</comment>
<reference evidence="30" key="3">
    <citation type="submission" date="2025-08" db="UniProtKB">
        <authorList>
            <consortium name="Ensembl"/>
        </authorList>
    </citation>
    <scope>IDENTIFICATION</scope>
    <source>
        <strain evidence="30">HNI</strain>
    </source>
</reference>
<evidence type="ECO:0000256" key="5">
    <source>
        <dbReference type="ARBA" id="ARBA00022475"/>
    </source>
</evidence>
<dbReference type="Proteomes" id="UP000265180">
    <property type="component" value="Chromosome 3"/>
</dbReference>
<keyword evidence="8 28" id="KW-0812">Transmembrane</keyword>
<accession>A0A3P9M829</accession>
<evidence type="ECO:0000256" key="6">
    <source>
        <dbReference type="ARBA" id="ARBA00022483"/>
    </source>
</evidence>
<evidence type="ECO:0000256" key="24">
    <source>
        <dbReference type="ARBA" id="ARBA00064595"/>
    </source>
</evidence>
<dbReference type="FunFam" id="2.60.40.150:FF:000027">
    <property type="entry name" value="Synaptotagmin 7"/>
    <property type="match status" value="1"/>
</dbReference>
<keyword evidence="9" id="KW-0479">Metal-binding</keyword>
<evidence type="ECO:0000256" key="27">
    <source>
        <dbReference type="SAM" id="MobiDB-lite"/>
    </source>
</evidence>
<keyword evidence="21" id="KW-0968">Cytoplasmic vesicle</keyword>
<feature type="domain" description="C2" evidence="29">
    <location>
        <begin position="336"/>
        <end position="456"/>
    </location>
</feature>
<keyword evidence="17" id="KW-0576">Peroxisome</keyword>
<dbReference type="PRINTS" id="PR00399">
    <property type="entry name" value="SYNAPTOTAGMN"/>
</dbReference>
<dbReference type="GO" id="GO:0050796">
    <property type="term" value="P:regulation of insulin secretion"/>
    <property type="evidence" value="ECO:0007669"/>
    <property type="project" value="UniProtKB-ARBA"/>
</dbReference>
<evidence type="ECO:0000256" key="28">
    <source>
        <dbReference type="SAM" id="Phobius"/>
    </source>
</evidence>
<evidence type="ECO:0000256" key="16">
    <source>
        <dbReference type="ARBA" id="ARBA00023139"/>
    </source>
</evidence>
<keyword evidence="15 28" id="KW-0472">Membrane</keyword>
<evidence type="ECO:0000256" key="19">
    <source>
        <dbReference type="ARBA" id="ARBA00023273"/>
    </source>
</evidence>
<reference key="1">
    <citation type="journal article" date="2007" name="Nature">
        <title>The medaka draft genome and insights into vertebrate genome evolution.</title>
        <authorList>
            <person name="Kasahara M."/>
            <person name="Naruse K."/>
            <person name="Sasaki S."/>
            <person name="Nakatani Y."/>
            <person name="Qu W."/>
            <person name="Ahsan B."/>
            <person name="Yamada T."/>
            <person name="Nagayasu Y."/>
            <person name="Doi K."/>
            <person name="Kasai Y."/>
            <person name="Jindo T."/>
            <person name="Kobayashi D."/>
            <person name="Shimada A."/>
            <person name="Toyoda A."/>
            <person name="Kuroki Y."/>
            <person name="Fujiyama A."/>
            <person name="Sasaki T."/>
            <person name="Shimizu A."/>
            <person name="Asakawa S."/>
            <person name="Shimizu N."/>
            <person name="Hashimoto S."/>
            <person name="Yang J."/>
            <person name="Lee Y."/>
            <person name="Matsushima K."/>
            <person name="Sugano S."/>
            <person name="Sakaizumi M."/>
            <person name="Narita T."/>
            <person name="Ohishi K."/>
            <person name="Haga S."/>
            <person name="Ohta F."/>
            <person name="Nomoto H."/>
            <person name="Nogata K."/>
            <person name="Morishita T."/>
            <person name="Endo T."/>
            <person name="Shin-I T."/>
            <person name="Takeda H."/>
            <person name="Morishita S."/>
            <person name="Kohara Y."/>
        </authorList>
    </citation>
    <scope>NUCLEOTIDE SEQUENCE [LARGE SCALE GENOMIC DNA]</scope>
    <source>
        <strain>Hd-rR</strain>
    </source>
</reference>
<dbReference type="GO" id="GO:0030672">
    <property type="term" value="C:synaptic vesicle membrane"/>
    <property type="evidence" value="ECO:0007669"/>
    <property type="project" value="UniProtKB-SubCell"/>
</dbReference>
<keyword evidence="16" id="KW-0564">Palmitate</keyword>
<dbReference type="AlphaFoldDB" id="A0A3P9M829"/>
<dbReference type="GO" id="GO:0042734">
    <property type="term" value="C:presynaptic membrane"/>
    <property type="evidence" value="ECO:0007669"/>
    <property type="project" value="UniProtKB-SubCell"/>
</dbReference>
<evidence type="ECO:0000256" key="12">
    <source>
        <dbReference type="ARBA" id="ARBA00022860"/>
    </source>
</evidence>
<evidence type="ECO:0000256" key="23">
    <source>
        <dbReference type="ARBA" id="ARBA00060464"/>
    </source>
</evidence>
<dbReference type="GO" id="GO:0000149">
    <property type="term" value="F:SNARE binding"/>
    <property type="evidence" value="ECO:0007669"/>
    <property type="project" value="UniProtKB-ARBA"/>
</dbReference>
<dbReference type="GO" id="GO:0017158">
    <property type="term" value="P:regulation of calcium ion-dependent exocytosis"/>
    <property type="evidence" value="ECO:0007669"/>
    <property type="project" value="UniProtKB-ARBA"/>
</dbReference>
<dbReference type="GO" id="GO:0046872">
    <property type="term" value="F:metal ion binding"/>
    <property type="evidence" value="ECO:0007669"/>
    <property type="project" value="UniProtKB-KW"/>
</dbReference>
<keyword evidence="12" id="KW-0112">Calmodulin-binding</keyword>
<keyword evidence="11" id="KW-0106">Calcium</keyword>
<keyword evidence="19" id="KW-0966">Cell projection</keyword>
<dbReference type="GO" id="GO:0005516">
    <property type="term" value="F:calmodulin binding"/>
    <property type="evidence" value="ECO:0007669"/>
    <property type="project" value="UniProtKB-KW"/>
</dbReference>
<keyword evidence="7" id="KW-0597">Phosphoprotein</keyword>
<evidence type="ECO:0000256" key="4">
    <source>
        <dbReference type="ARBA" id="ARBA00006996"/>
    </source>
</evidence>
<evidence type="ECO:0000256" key="8">
    <source>
        <dbReference type="ARBA" id="ARBA00022692"/>
    </source>
</evidence>
<evidence type="ECO:0000313" key="31">
    <source>
        <dbReference type="Proteomes" id="UP000265180"/>
    </source>
</evidence>
<evidence type="ECO:0000256" key="2">
    <source>
        <dbReference type="ARBA" id="ARBA00004363"/>
    </source>
</evidence>
<dbReference type="SUPFAM" id="SSF49562">
    <property type="entry name" value="C2 domain (Calcium/lipid-binding domain, CaLB)"/>
    <property type="match status" value="2"/>
</dbReference>
<dbReference type="InterPro" id="IPR001565">
    <property type="entry name" value="Synaptotagmin"/>
</dbReference>
<evidence type="ECO:0000256" key="25">
    <source>
        <dbReference type="ARBA" id="ARBA00067957"/>
    </source>
</evidence>
<feature type="region of interest" description="Disordered" evidence="27">
    <location>
        <begin position="255"/>
        <end position="308"/>
    </location>
</feature>
<keyword evidence="20" id="KW-0449">Lipoprotein</keyword>
<dbReference type="CDD" id="cd08386">
    <property type="entry name" value="C2A_Synaptotagmin-7"/>
    <property type="match status" value="1"/>
</dbReference>
<evidence type="ECO:0000256" key="1">
    <source>
        <dbReference type="ARBA" id="ARBA00004254"/>
    </source>
</evidence>
<keyword evidence="13 28" id="KW-1133">Transmembrane helix</keyword>
<feature type="compositionally biased region" description="Gly residues" evidence="27">
    <location>
        <begin position="178"/>
        <end position="190"/>
    </location>
</feature>
<dbReference type="PROSITE" id="PS50004">
    <property type="entry name" value="C2"/>
    <property type="match status" value="2"/>
</dbReference>
<feature type="compositionally biased region" description="Basic and acidic residues" evidence="27">
    <location>
        <begin position="263"/>
        <end position="275"/>
    </location>
</feature>
<evidence type="ECO:0000313" key="30">
    <source>
        <dbReference type="Ensembl" id="ENSORLP00020028969.1"/>
    </source>
</evidence>
<dbReference type="PANTHER" id="PTHR10024:SF375">
    <property type="entry name" value="SYNAPTOTAGMIN VIIB"/>
    <property type="match status" value="1"/>
</dbReference>
<evidence type="ECO:0000256" key="3">
    <source>
        <dbReference type="ARBA" id="ARBA00004549"/>
    </source>
</evidence>
<reference evidence="30" key="4">
    <citation type="submission" date="2025-09" db="UniProtKB">
        <authorList>
            <consortium name="Ensembl"/>
        </authorList>
    </citation>
    <scope>IDENTIFICATION</scope>
    <source>
        <strain evidence="30">HNI</strain>
    </source>
</reference>
<keyword evidence="18" id="KW-0458">Lysosome</keyword>
<dbReference type="GO" id="GO:0030100">
    <property type="term" value="P:regulation of endocytosis"/>
    <property type="evidence" value="ECO:0007669"/>
    <property type="project" value="UniProtKB-ARBA"/>
</dbReference>
<evidence type="ECO:0000256" key="17">
    <source>
        <dbReference type="ARBA" id="ARBA00023140"/>
    </source>
</evidence>
<organism evidence="30 31">
    <name type="scientific">Oryzias latipes</name>
    <name type="common">Japanese rice fish</name>
    <name type="synonym">Japanese killifish</name>
    <dbReference type="NCBI Taxonomy" id="8090"/>
    <lineage>
        <taxon>Eukaryota</taxon>
        <taxon>Metazoa</taxon>
        <taxon>Chordata</taxon>
        <taxon>Craniata</taxon>
        <taxon>Vertebrata</taxon>
        <taxon>Euteleostomi</taxon>
        <taxon>Actinopterygii</taxon>
        <taxon>Neopterygii</taxon>
        <taxon>Teleostei</taxon>
        <taxon>Neoteleostei</taxon>
        <taxon>Acanthomorphata</taxon>
        <taxon>Ovalentaria</taxon>
        <taxon>Atherinomorphae</taxon>
        <taxon>Beloniformes</taxon>
        <taxon>Adrianichthyidae</taxon>
        <taxon>Oryziinae</taxon>
        <taxon>Oryzias</taxon>
    </lineage>
</organism>
<feature type="domain" description="C2" evidence="29">
    <location>
        <begin position="467"/>
        <end position="589"/>
    </location>
</feature>
<evidence type="ECO:0000256" key="20">
    <source>
        <dbReference type="ARBA" id="ARBA00023288"/>
    </source>
</evidence>
<dbReference type="Gene3D" id="2.60.40.150">
    <property type="entry name" value="C2 domain"/>
    <property type="match status" value="2"/>
</dbReference>
<evidence type="ECO:0000256" key="21">
    <source>
        <dbReference type="ARBA" id="ARBA00023329"/>
    </source>
</evidence>
<keyword evidence="5" id="KW-1003">Cell membrane</keyword>
<sequence>MHLNTEEDNSKGSESLSVFLLSVAFVICAIWLVALCGVCTWCQRKLGMRNKPGVEAAGSPDSVRGRGENKAINDLDRDFWNNNDSSNVQQRWSSYPPKEFLLNMSPYAPYGDPRLTPNFGDASLSSASTLEHIPSSAVARPRPLVRQQSLQQPLTHQPPPGPNDPPVTSQSLGQLHTGPGGGGHRGGPRGVRGSPAGASRYRTGAGRSRSNPGSWDHMMEQIRHRGLDVKSFLEGKMVVLSLAIGLAEQDDFANLPDLQEAPTGKENETTPDKRTPGNKPGSSPRGQTAEEAGRRQGQSNEANSSVSDLANSVTSEMLMLSPGSEEDEHEGPVCEKLGRIQFSVGYSFQDSTLTVKILKGQELPAKDFSGTSDPFVKLYLLPDKKHKLETKVKRKNLNPHWNETFLFEGFPYEKVVQRTLYLQVLDYDRFSRNDPIGEVSIPLNKLDLANMQTFWKELKPCSDGSGSRGDLLVSLCYNPTANIITVSIIKARNLKAMDIGGTSDPYVKVWLMNKDKRVEKKKTAVMKRCLNPVFNDSFPFDVPAHVLRETTIIITVMDKDRLSRNDVIGKVSPFPFFTSSCFLSSSVFL</sequence>
<dbReference type="GO" id="GO:1990927">
    <property type="term" value="P:calcium ion regulated lysosome exocytosis"/>
    <property type="evidence" value="ECO:0007669"/>
    <property type="project" value="UniProtKB-ARBA"/>
</dbReference>
<feature type="compositionally biased region" description="Pro residues" evidence="27">
    <location>
        <begin position="156"/>
        <end position="165"/>
    </location>
</feature>